<evidence type="ECO:0000313" key="3">
    <source>
        <dbReference type="Proteomes" id="UP001153269"/>
    </source>
</evidence>
<keyword evidence="1" id="KW-0812">Transmembrane</keyword>
<proteinExistence type="predicted"/>
<sequence>MEEKKSVTHSLNHSLPHTYRLVFAVSAQAGALTLYIYMNLKDFSVSVYGGQTSGRSRSKIVETEQRRGQTIDPSAATDTLPVSERHNKLVSQNCLNWVKTAGVGVEAGGNQFSHALSPPPPPPPPPLPPRSVFGAAVVAGSTAGALLSLTLNGERSWKFRVPGQIYLERLSFERPSEGHLVHALDALQSTPNAFEVIAF</sequence>
<feature type="transmembrane region" description="Helical" evidence="1">
    <location>
        <begin position="21"/>
        <end position="38"/>
    </location>
</feature>
<feature type="transmembrane region" description="Helical" evidence="1">
    <location>
        <begin position="132"/>
        <end position="151"/>
    </location>
</feature>
<name>A0A9N7V0B1_PLEPL</name>
<organism evidence="2 3">
    <name type="scientific">Pleuronectes platessa</name>
    <name type="common">European plaice</name>
    <dbReference type="NCBI Taxonomy" id="8262"/>
    <lineage>
        <taxon>Eukaryota</taxon>
        <taxon>Metazoa</taxon>
        <taxon>Chordata</taxon>
        <taxon>Craniata</taxon>
        <taxon>Vertebrata</taxon>
        <taxon>Euteleostomi</taxon>
        <taxon>Actinopterygii</taxon>
        <taxon>Neopterygii</taxon>
        <taxon>Teleostei</taxon>
        <taxon>Neoteleostei</taxon>
        <taxon>Acanthomorphata</taxon>
        <taxon>Carangaria</taxon>
        <taxon>Pleuronectiformes</taxon>
        <taxon>Pleuronectoidei</taxon>
        <taxon>Pleuronectidae</taxon>
        <taxon>Pleuronectes</taxon>
    </lineage>
</organism>
<dbReference type="AlphaFoldDB" id="A0A9N7V0B1"/>
<accession>A0A9N7V0B1</accession>
<evidence type="ECO:0000256" key="1">
    <source>
        <dbReference type="SAM" id="Phobius"/>
    </source>
</evidence>
<evidence type="ECO:0000313" key="2">
    <source>
        <dbReference type="EMBL" id="CAB1440378.1"/>
    </source>
</evidence>
<reference evidence="2" key="1">
    <citation type="submission" date="2020-03" db="EMBL/GenBank/DDBJ databases">
        <authorList>
            <person name="Weist P."/>
        </authorList>
    </citation>
    <scope>NUCLEOTIDE SEQUENCE</scope>
</reference>
<dbReference type="Proteomes" id="UP001153269">
    <property type="component" value="Unassembled WGS sequence"/>
</dbReference>
<gene>
    <name evidence="2" type="ORF">PLEPLA_LOCUS28144</name>
</gene>
<comment type="caution">
    <text evidence="2">The sequence shown here is derived from an EMBL/GenBank/DDBJ whole genome shotgun (WGS) entry which is preliminary data.</text>
</comment>
<keyword evidence="1" id="KW-0472">Membrane</keyword>
<protein>
    <submittedName>
        <fullName evidence="2">Uncharacterized protein</fullName>
    </submittedName>
</protein>
<dbReference type="EMBL" id="CADEAL010002446">
    <property type="protein sequence ID" value="CAB1440378.1"/>
    <property type="molecule type" value="Genomic_DNA"/>
</dbReference>
<keyword evidence="1" id="KW-1133">Transmembrane helix</keyword>
<keyword evidence="3" id="KW-1185">Reference proteome</keyword>